<gene>
    <name evidence="2" type="ORF">SAMN05216333_101287</name>
</gene>
<organism evidence="2 3">
    <name type="scientific">Nitrosomonas oligotropha</name>
    <dbReference type="NCBI Taxonomy" id="42354"/>
    <lineage>
        <taxon>Bacteria</taxon>
        <taxon>Pseudomonadati</taxon>
        <taxon>Pseudomonadota</taxon>
        <taxon>Betaproteobacteria</taxon>
        <taxon>Nitrosomonadales</taxon>
        <taxon>Nitrosomonadaceae</taxon>
        <taxon>Nitrosomonas</taxon>
    </lineage>
</organism>
<dbReference type="OrthoDB" id="5997453at2"/>
<feature type="domain" description="HEPN" evidence="1">
    <location>
        <begin position="220"/>
        <end position="302"/>
    </location>
</feature>
<protein>
    <submittedName>
        <fullName evidence="2">HEPN domain-containing protein</fullName>
    </submittedName>
</protein>
<dbReference type="Pfam" id="PF05168">
    <property type="entry name" value="HEPN"/>
    <property type="match status" value="1"/>
</dbReference>
<dbReference type="Gene3D" id="1.20.120.330">
    <property type="entry name" value="Nucleotidyltransferases domain 2"/>
    <property type="match status" value="1"/>
</dbReference>
<dbReference type="InterPro" id="IPR007842">
    <property type="entry name" value="HEPN_dom"/>
</dbReference>
<keyword evidence="3" id="KW-1185">Reference proteome</keyword>
<evidence type="ECO:0000313" key="3">
    <source>
        <dbReference type="Proteomes" id="UP000198814"/>
    </source>
</evidence>
<dbReference type="STRING" id="42354.SAMN05216333_101287"/>
<dbReference type="Proteomes" id="UP000198814">
    <property type="component" value="Unassembled WGS sequence"/>
</dbReference>
<dbReference type="AlphaFoldDB" id="A0A1H8JSD7"/>
<dbReference type="EMBL" id="FODO01000001">
    <property type="protein sequence ID" value="SEN83471.1"/>
    <property type="molecule type" value="Genomic_DNA"/>
</dbReference>
<reference evidence="3" key="1">
    <citation type="submission" date="2016-10" db="EMBL/GenBank/DDBJ databases">
        <authorList>
            <person name="Varghese N."/>
            <person name="Submissions S."/>
        </authorList>
    </citation>
    <scope>NUCLEOTIDE SEQUENCE [LARGE SCALE GENOMIC DNA]</scope>
    <source>
        <strain evidence="3">Nm76</strain>
    </source>
</reference>
<proteinExistence type="predicted"/>
<name>A0A1H8JSD7_9PROT</name>
<evidence type="ECO:0000259" key="1">
    <source>
        <dbReference type="Pfam" id="PF05168"/>
    </source>
</evidence>
<dbReference type="RefSeq" id="WP_090314746.1">
    <property type="nucleotide sequence ID" value="NZ_FNOE01000001.1"/>
</dbReference>
<evidence type="ECO:0000313" key="2">
    <source>
        <dbReference type="EMBL" id="SEN83471.1"/>
    </source>
</evidence>
<sequence length="327" mass="37345">MDTNEDSLPVSLENFLAEILPDIDSALAKNSVPLQQRIYRATIIFTEHCLVSIEGDSIANYHNKPWFKTFFEAIYAWYEKRYGNTLFLCSESTLTGVISIFDTPFLAKIPLTIKESSDSESAFWICFPIEVFPTENYLDWVEQPPNFDSLTILEKKQLSSDIVTIASELRRIYVNFMTATYQNERLGKLAQCVLPNLEKGAAEVAKCNPISLSMSIWDLNLACEMILKVMLLQRSIDPPKIHDVYKLHQMIASATSIELSNLDKFVSLLPSEKIAIRHRYSETSPPSLQDAMSIYRAALSIVSGYSHCLQRKYTFNNARFKFKSLFQ</sequence>
<accession>A0A1H8JSD7</accession>